<keyword evidence="1" id="KW-0472">Membrane</keyword>
<dbReference type="Proteomes" id="UP000003045">
    <property type="component" value="Unassembled WGS sequence"/>
</dbReference>
<reference evidence="2" key="1">
    <citation type="submission" date="2010-08" db="EMBL/GenBank/DDBJ databases">
        <authorList>
            <person name="Muzny D."/>
            <person name="Qin X."/>
            <person name="Deng J."/>
            <person name="Jiang H."/>
            <person name="Liu Y."/>
            <person name="Qu J."/>
            <person name="Song X.-Z."/>
            <person name="Zhang L."/>
            <person name="Thornton R."/>
            <person name="Coyle M."/>
            <person name="Francisco L."/>
            <person name="Jackson L."/>
            <person name="Javaid M."/>
            <person name="Korchina V."/>
            <person name="Kovar C."/>
            <person name="Mata R."/>
            <person name="Mathew T."/>
            <person name="Ngo R."/>
            <person name="Nguyen L."/>
            <person name="Nguyen N."/>
            <person name="Okwuonu G."/>
            <person name="Ongeri F."/>
            <person name="Pham C."/>
            <person name="Simmons D."/>
            <person name="Wilczek-Boney K."/>
            <person name="Hale W."/>
            <person name="Jakkamsetti A."/>
            <person name="Pham P."/>
            <person name="Ruth R."/>
            <person name="San Lucas F."/>
            <person name="Warren J."/>
            <person name="Zhang J."/>
            <person name="Zhao Z."/>
            <person name="Zhou C."/>
            <person name="Zhu D."/>
            <person name="Lee S."/>
            <person name="Bess C."/>
            <person name="Blankenburg K."/>
            <person name="Forbes L."/>
            <person name="Fu Q."/>
            <person name="Gubbala S."/>
            <person name="Hirani K."/>
            <person name="Jayaseelan J.C."/>
            <person name="Lara F."/>
            <person name="Munidasa M."/>
            <person name="Palculict T."/>
            <person name="Patil S."/>
            <person name="Pu L.-L."/>
            <person name="Saada N."/>
            <person name="Tang L."/>
            <person name="Weissenberger G."/>
            <person name="Zhu Y."/>
            <person name="Hemphill L."/>
            <person name="Shang Y."/>
            <person name="Youmans B."/>
            <person name="Ayvaz T."/>
            <person name="Ross M."/>
            <person name="Santibanez J."/>
            <person name="Aqrawi P."/>
            <person name="Gross S."/>
            <person name="Joshi V."/>
            <person name="Fowler G."/>
            <person name="Nazareth L."/>
            <person name="Reid J."/>
            <person name="Worley K."/>
            <person name="Petrosino J."/>
            <person name="Highlander S."/>
            <person name="Gibbs R."/>
        </authorList>
    </citation>
    <scope>NUCLEOTIDE SEQUENCE [LARGE SCALE GENOMIC DNA]</scope>
    <source>
        <strain evidence="2">ATCC 35239</strain>
    </source>
</reference>
<keyword evidence="3" id="KW-1185">Reference proteome</keyword>
<evidence type="ECO:0000256" key="1">
    <source>
        <dbReference type="SAM" id="Phobius"/>
    </source>
</evidence>
<sequence length="55" mass="6263">MILCYMIVFHFSRTPCVPPFTALMLVTGLGLVVFFMAWLSVAREVWSALVPSQWV</sequence>
<evidence type="ECO:0000313" key="2">
    <source>
        <dbReference type="EMBL" id="EFM46897.1"/>
    </source>
</evidence>
<evidence type="ECO:0000313" key="3">
    <source>
        <dbReference type="Proteomes" id="UP000003045"/>
    </source>
</evidence>
<proteinExistence type="predicted"/>
<keyword evidence="1" id="KW-1133">Transmembrane helix</keyword>
<comment type="caution">
    <text evidence="2">The sequence shown here is derived from an EMBL/GenBank/DDBJ whole genome shotgun (WGS) entry which is preliminary data.</text>
</comment>
<gene>
    <name evidence="2" type="ORF">HMPREF0580_0389</name>
</gene>
<keyword evidence="1" id="KW-0812">Transmembrane</keyword>
<dbReference type="EMBL" id="AEET01000012">
    <property type="protein sequence ID" value="EFM46897.1"/>
    <property type="molecule type" value="Genomic_DNA"/>
</dbReference>
<feature type="transmembrane region" description="Helical" evidence="1">
    <location>
        <begin position="20"/>
        <end position="39"/>
    </location>
</feature>
<organism evidence="2 3">
    <name type="scientific">Mobiluncus mulieris ATCC 35239</name>
    <dbReference type="NCBI Taxonomy" id="871571"/>
    <lineage>
        <taxon>Bacteria</taxon>
        <taxon>Bacillati</taxon>
        <taxon>Actinomycetota</taxon>
        <taxon>Actinomycetes</taxon>
        <taxon>Actinomycetales</taxon>
        <taxon>Actinomycetaceae</taxon>
        <taxon>Mobiluncus</taxon>
    </lineage>
</organism>
<accession>E0QNC5</accession>
<name>E0QNC5_9ACTO</name>
<protein>
    <submittedName>
        <fullName evidence="2">Uncharacterized protein</fullName>
    </submittedName>
</protein>
<dbReference type="HOGENOM" id="CLU_3027326_0_0_11"/>
<dbReference type="AlphaFoldDB" id="E0QNC5"/>